<organism evidence="1 2">
    <name type="scientific">Delftia acidovorans</name>
    <name type="common">Pseudomonas acidovorans</name>
    <name type="synonym">Comamonas acidovorans</name>
    <dbReference type="NCBI Taxonomy" id="80866"/>
    <lineage>
        <taxon>Bacteria</taxon>
        <taxon>Pseudomonadati</taxon>
        <taxon>Pseudomonadota</taxon>
        <taxon>Betaproteobacteria</taxon>
        <taxon>Burkholderiales</taxon>
        <taxon>Comamonadaceae</taxon>
        <taxon>Delftia</taxon>
    </lineage>
</organism>
<protein>
    <submittedName>
        <fullName evidence="1">Uncharacterized protein</fullName>
    </submittedName>
</protein>
<name>A0AAJ2V8N6_DELAC</name>
<dbReference type="Proteomes" id="UP001287445">
    <property type="component" value="Unassembled WGS sequence"/>
</dbReference>
<dbReference type="AlphaFoldDB" id="A0AAJ2V8N6"/>
<sequence length="348" mass="37258">MNRGALNGFALNGRASDPVVRIRVDAKGYARVRAGGRVLAYAVVHSAPAAALTGPLGRVHAKLSADSVARAAVEGVLGRVHVRSLLATTGRAIVKVTLPPVRGRVAVQARANATVTAHVQARVGVDATASASFKPQARLLRRGPVQSTPTARGSADGRIYVRRWLRSPVDGKGQAFVVTQGRVEARLAALVHAKAAITARGQRLVRAPLQAQGVAFIDIDPAVHKRLPFDEQAPESRTFLVPAGMTTFYVTDQGQSMFRTSPMQPADTQDYDIEFADWFPPGDEIVSVQLKVHPAMPMPPSFAFLGQRVKVWIYAGGASGQKYQISVAATTNDGRTKEVELIVPIKEK</sequence>
<dbReference type="Pfam" id="PF23148">
    <property type="entry name" value="Gp77"/>
    <property type="match status" value="1"/>
</dbReference>
<reference evidence="1" key="1">
    <citation type="submission" date="2023-11" db="EMBL/GenBank/DDBJ databases">
        <title>Identification and selenium tolerance of Delftia acidovorans R3-25.</title>
        <authorList>
            <person name="Zhang S."/>
            <person name="Liu Y."/>
            <person name="Guo Y."/>
        </authorList>
    </citation>
    <scope>NUCLEOTIDE SEQUENCE</scope>
    <source>
        <strain evidence="1">R3-25</strain>
    </source>
</reference>
<accession>A0AAJ2V8N6</accession>
<dbReference type="EMBL" id="JAWWMZ010000003">
    <property type="protein sequence ID" value="MDX4954015.1"/>
    <property type="molecule type" value="Genomic_DNA"/>
</dbReference>
<dbReference type="InterPro" id="IPR056928">
    <property type="entry name" value="Gp77-like"/>
</dbReference>
<comment type="caution">
    <text evidence="1">The sequence shown here is derived from an EMBL/GenBank/DDBJ whole genome shotgun (WGS) entry which is preliminary data.</text>
</comment>
<dbReference type="RefSeq" id="WP_063326670.1">
    <property type="nucleotide sequence ID" value="NZ_JAWWMZ010000003.1"/>
</dbReference>
<evidence type="ECO:0000313" key="2">
    <source>
        <dbReference type="Proteomes" id="UP001287445"/>
    </source>
</evidence>
<evidence type="ECO:0000313" key="1">
    <source>
        <dbReference type="EMBL" id="MDX4954015.1"/>
    </source>
</evidence>
<gene>
    <name evidence="1" type="ORF">SGN30_11395</name>
</gene>
<proteinExistence type="predicted"/>